<dbReference type="RefSeq" id="WP_179645752.1">
    <property type="nucleotide sequence ID" value="NZ_BAAAYY010000014.1"/>
</dbReference>
<proteinExistence type="predicted"/>
<name>A0A852U435_9ACTN</name>
<reference evidence="1 2" key="1">
    <citation type="submission" date="2020-07" db="EMBL/GenBank/DDBJ databases">
        <title>Sequencing the genomes of 1000 actinobacteria strains.</title>
        <authorList>
            <person name="Klenk H.-P."/>
        </authorList>
    </citation>
    <scope>NUCLEOTIDE SEQUENCE [LARGE SCALE GENOMIC DNA]</scope>
    <source>
        <strain evidence="1 2">CXB654</strain>
    </source>
</reference>
<evidence type="ECO:0000313" key="2">
    <source>
        <dbReference type="Proteomes" id="UP000589036"/>
    </source>
</evidence>
<keyword evidence="2" id="KW-1185">Reference proteome</keyword>
<evidence type="ECO:0000313" key="1">
    <source>
        <dbReference type="EMBL" id="NYE50242.1"/>
    </source>
</evidence>
<dbReference type="AlphaFoldDB" id="A0A852U435"/>
<dbReference type="Proteomes" id="UP000589036">
    <property type="component" value="Unassembled WGS sequence"/>
</dbReference>
<organism evidence="1 2">
    <name type="scientific">Spinactinospora alkalitolerans</name>
    <dbReference type="NCBI Taxonomy" id="687207"/>
    <lineage>
        <taxon>Bacteria</taxon>
        <taxon>Bacillati</taxon>
        <taxon>Actinomycetota</taxon>
        <taxon>Actinomycetes</taxon>
        <taxon>Streptosporangiales</taxon>
        <taxon>Nocardiopsidaceae</taxon>
        <taxon>Spinactinospora</taxon>
    </lineage>
</organism>
<dbReference type="EMBL" id="JACCCC010000001">
    <property type="protein sequence ID" value="NYE50242.1"/>
    <property type="molecule type" value="Genomic_DNA"/>
</dbReference>
<accession>A0A852U435</accession>
<gene>
    <name evidence="1" type="ORF">HDA32_005362</name>
</gene>
<protein>
    <submittedName>
        <fullName evidence="1">Uncharacterized protein</fullName>
    </submittedName>
</protein>
<sequence length="50" mass="5525">MSTEATWIDLAEQLEQIRREFEAHVADIYAMTTSATEEASTEPAPPTSPT</sequence>
<comment type="caution">
    <text evidence="1">The sequence shown here is derived from an EMBL/GenBank/DDBJ whole genome shotgun (WGS) entry which is preliminary data.</text>
</comment>